<comment type="caution">
    <text evidence="1">The sequence shown here is derived from an EMBL/GenBank/DDBJ whole genome shotgun (WGS) entry which is preliminary data.</text>
</comment>
<reference evidence="1 2" key="1">
    <citation type="submission" date="2023-11" db="EMBL/GenBank/DDBJ databases">
        <title>30 novel species of actinomycetes from the DSMZ collection.</title>
        <authorList>
            <person name="Nouioui I."/>
        </authorList>
    </citation>
    <scope>NUCLEOTIDE SEQUENCE [LARGE SCALE GENOMIC DNA]</scope>
    <source>
        <strain evidence="1 2">DSM 41602</strain>
    </source>
</reference>
<feature type="non-terminal residue" evidence="1">
    <location>
        <position position="124"/>
    </location>
</feature>
<dbReference type="InterPro" id="IPR011048">
    <property type="entry name" value="Haem_d1_sf"/>
</dbReference>
<name>A0ABD5JRQ4_9ACTN</name>
<gene>
    <name evidence="1" type="ORF">V2K49_45980</name>
</gene>
<evidence type="ECO:0000313" key="2">
    <source>
        <dbReference type="Proteomes" id="UP001354649"/>
    </source>
</evidence>
<dbReference type="Proteomes" id="UP001354649">
    <property type="component" value="Unassembled WGS sequence"/>
</dbReference>
<dbReference type="SUPFAM" id="SSF51004">
    <property type="entry name" value="C-terminal (heme d1) domain of cytochrome cd1-nitrite reductase"/>
    <property type="match status" value="1"/>
</dbReference>
<accession>A0ABD5JRQ4</accession>
<dbReference type="EMBL" id="JAZBJQ010000112">
    <property type="protein sequence ID" value="MEE4590217.1"/>
    <property type="molecule type" value="Genomic_DNA"/>
</dbReference>
<protein>
    <submittedName>
        <fullName evidence="1">Uncharacterized protein</fullName>
    </submittedName>
</protein>
<sequence length="124" mass="13091">MPHPSQPPPRLLVADQVAGRISLLDLPDGGEVAALDHRHLAEHAGFLALPDGLVACVDDRAGELLLLDQYGPDAGRPLVRRRIPVAVPAEHLAAAPGGRRLAVTTGLGRNEEPWTGLLTAVDLE</sequence>
<evidence type="ECO:0000313" key="1">
    <source>
        <dbReference type="EMBL" id="MEE4590217.1"/>
    </source>
</evidence>
<proteinExistence type="predicted"/>
<organism evidence="1 2">
    <name type="scientific">Streptomyces antimycoticus</name>
    <dbReference type="NCBI Taxonomy" id="68175"/>
    <lineage>
        <taxon>Bacteria</taxon>
        <taxon>Bacillati</taxon>
        <taxon>Actinomycetota</taxon>
        <taxon>Actinomycetes</taxon>
        <taxon>Kitasatosporales</taxon>
        <taxon>Streptomycetaceae</taxon>
        <taxon>Streptomyces</taxon>
        <taxon>Streptomyces violaceusniger group</taxon>
    </lineage>
</organism>
<dbReference type="AlphaFoldDB" id="A0ABD5JRQ4"/>